<proteinExistence type="predicted"/>
<dbReference type="AlphaFoldDB" id="A0A7Z0BBZ7"/>
<protein>
    <submittedName>
        <fullName evidence="2">Anti-anti-sigma factor</fullName>
    </submittedName>
</protein>
<keyword evidence="3" id="KW-1185">Reference proteome</keyword>
<accession>A0A7Z0BBZ7</accession>
<feature type="domain" description="STAS" evidence="1">
    <location>
        <begin position="45"/>
        <end position="100"/>
    </location>
</feature>
<evidence type="ECO:0000313" key="2">
    <source>
        <dbReference type="EMBL" id="NYH41728.1"/>
    </source>
</evidence>
<dbReference type="InterPro" id="IPR036513">
    <property type="entry name" value="STAS_dom_sf"/>
</dbReference>
<dbReference type="PROSITE" id="PS50801">
    <property type="entry name" value="STAS"/>
    <property type="match status" value="1"/>
</dbReference>
<dbReference type="Pfam" id="PF13466">
    <property type="entry name" value="STAS_2"/>
    <property type="match status" value="1"/>
</dbReference>
<dbReference type="InterPro" id="IPR058548">
    <property type="entry name" value="MlaB-like_STAS"/>
</dbReference>
<gene>
    <name evidence="2" type="ORF">HNR22_001455</name>
</gene>
<dbReference type="PANTHER" id="PTHR33495">
    <property type="entry name" value="ANTI-SIGMA FACTOR ANTAGONIST TM_1081-RELATED-RELATED"/>
    <property type="match status" value="1"/>
</dbReference>
<evidence type="ECO:0000313" key="3">
    <source>
        <dbReference type="Proteomes" id="UP000523545"/>
    </source>
</evidence>
<dbReference type="CDD" id="cd07043">
    <property type="entry name" value="STAS_anti-anti-sigma_factors"/>
    <property type="match status" value="1"/>
</dbReference>
<dbReference type="Gene3D" id="3.30.750.24">
    <property type="entry name" value="STAS domain"/>
    <property type="match status" value="1"/>
</dbReference>
<reference evidence="2 3" key="1">
    <citation type="submission" date="2020-07" db="EMBL/GenBank/DDBJ databases">
        <title>Sequencing the genomes of 1000 actinobacteria strains.</title>
        <authorList>
            <person name="Klenk H.-P."/>
        </authorList>
    </citation>
    <scope>NUCLEOTIDE SEQUENCE [LARGE SCALE GENOMIC DNA]</scope>
    <source>
        <strain evidence="2 3">DSM 45876</strain>
    </source>
</reference>
<dbReference type="EMBL" id="JACCHK010000001">
    <property type="protein sequence ID" value="NYH41728.1"/>
    <property type="molecule type" value="Genomic_DNA"/>
</dbReference>
<evidence type="ECO:0000259" key="1">
    <source>
        <dbReference type="PROSITE" id="PS50801"/>
    </source>
</evidence>
<sequence length="122" mass="13406">MTTPVMPTRYTLPLVEVRVTELDLACLPEVGAMFDRLLTLRPAQVVLDLADCRHLDAAAIGLLLDLHRRLARADAVLTVRNPNPRVRRILRIARLDQVLSIVTDPGRATRTAPGQGVGRTPA</sequence>
<dbReference type="RefSeq" id="WP_179779668.1">
    <property type="nucleotide sequence ID" value="NZ_JACCHK010000001.1"/>
</dbReference>
<name>A0A7Z0BBZ7_9ACTN</name>
<dbReference type="Proteomes" id="UP000523545">
    <property type="component" value="Unassembled WGS sequence"/>
</dbReference>
<organism evidence="2 3">
    <name type="scientific">Micromonospora jinlongensis</name>
    <dbReference type="NCBI Taxonomy" id="1287877"/>
    <lineage>
        <taxon>Bacteria</taxon>
        <taxon>Bacillati</taxon>
        <taxon>Actinomycetota</taxon>
        <taxon>Actinomycetes</taxon>
        <taxon>Micromonosporales</taxon>
        <taxon>Micromonosporaceae</taxon>
        <taxon>Micromonospora</taxon>
    </lineage>
</organism>
<dbReference type="GO" id="GO:0043856">
    <property type="term" value="F:anti-sigma factor antagonist activity"/>
    <property type="evidence" value="ECO:0007669"/>
    <property type="project" value="TreeGrafter"/>
</dbReference>
<comment type="caution">
    <text evidence="2">The sequence shown here is derived from an EMBL/GenBank/DDBJ whole genome shotgun (WGS) entry which is preliminary data.</text>
</comment>
<dbReference type="SUPFAM" id="SSF52091">
    <property type="entry name" value="SpoIIaa-like"/>
    <property type="match status" value="1"/>
</dbReference>
<dbReference type="InterPro" id="IPR002645">
    <property type="entry name" value="STAS_dom"/>
</dbReference>